<evidence type="ECO:0000256" key="1">
    <source>
        <dbReference type="ARBA" id="ARBA00000085"/>
    </source>
</evidence>
<keyword evidence="6" id="KW-0547">Nucleotide-binding</keyword>
<dbReference type="Proteomes" id="UP000249008">
    <property type="component" value="Chromosome 1"/>
</dbReference>
<evidence type="ECO:0000256" key="5">
    <source>
        <dbReference type="ARBA" id="ARBA00022679"/>
    </source>
</evidence>
<feature type="transmembrane region" description="Helical" evidence="9">
    <location>
        <begin position="199"/>
        <end position="223"/>
    </location>
</feature>
<dbReference type="Pfam" id="PF02518">
    <property type="entry name" value="HATPase_c"/>
    <property type="match status" value="1"/>
</dbReference>
<evidence type="ECO:0000259" key="10">
    <source>
        <dbReference type="PROSITE" id="PS50109"/>
    </source>
</evidence>
<evidence type="ECO:0000313" key="11">
    <source>
        <dbReference type="EMBL" id="SQJ00205.1"/>
    </source>
</evidence>
<feature type="transmembrane region" description="Helical" evidence="9">
    <location>
        <begin position="56"/>
        <end position="82"/>
    </location>
</feature>
<organism evidence="11 12">
    <name type="scientific">Fusobacterium ulcerans</name>
    <dbReference type="NCBI Taxonomy" id="861"/>
    <lineage>
        <taxon>Bacteria</taxon>
        <taxon>Fusobacteriati</taxon>
        <taxon>Fusobacteriota</taxon>
        <taxon>Fusobacteriia</taxon>
        <taxon>Fusobacteriales</taxon>
        <taxon>Fusobacteriaceae</taxon>
        <taxon>Fusobacterium</taxon>
    </lineage>
</organism>
<dbReference type="Gene3D" id="1.10.287.130">
    <property type="match status" value="1"/>
</dbReference>
<keyword evidence="9" id="KW-0812">Transmembrane</keyword>
<dbReference type="CDD" id="cd00082">
    <property type="entry name" value="HisKA"/>
    <property type="match status" value="1"/>
</dbReference>
<proteinExistence type="predicted"/>
<dbReference type="PROSITE" id="PS50109">
    <property type="entry name" value="HIS_KIN"/>
    <property type="match status" value="1"/>
</dbReference>
<evidence type="ECO:0000313" key="12">
    <source>
        <dbReference type="Proteomes" id="UP000249008"/>
    </source>
</evidence>
<keyword evidence="4" id="KW-1003">Cell membrane</keyword>
<sequence length="465" mass="54872">MKILGKKFHIQIHKTELSLGILMVLISIVLPNFLLYKNFDIYDSLEKSIDFWDKEYLLHAAFGLVFLNTIKSFPIFFSVFLLMDSIDIEINGKLNNTLKVIFGMLIIQAIYFIIYKVYYDMDYYFGKVSILEMIYLAFHSSNRFKNISLFKRNVVLLLVFTGIQWLDITKYFSVLDYKSTGEIFFDLKNISSLMEADNILNLIGFLFFILFFIFSITLLLVFFEQERRQNIYEKEKDMTKALSDLKLQEVENRYLKEIQYLVHDLKTPLFSMGTLIEILDMQEENEKKKDYYNRIEKSLERCNIMVSEILRDTHKNPIDINKVFNFILSYLSTHKCIEFLIYNNYCTGRKIKVNKIVFSRAITNLIINSYEAFTEYENNKIELTIKDYKKFVLIKIEDYGKGMSEKELENAFINGFSTKNSSGVGLNFVKTVMEEHKSKIFIKNRKKRGIGVYIVMQGEVLGNEK</sequence>
<dbReference type="SUPFAM" id="SSF55874">
    <property type="entry name" value="ATPase domain of HSP90 chaperone/DNA topoisomerase II/histidine kinase"/>
    <property type="match status" value="1"/>
</dbReference>
<dbReference type="PANTHER" id="PTHR44936">
    <property type="entry name" value="SENSOR PROTEIN CREC"/>
    <property type="match status" value="1"/>
</dbReference>
<feature type="domain" description="Histidine kinase" evidence="10">
    <location>
        <begin position="260"/>
        <end position="460"/>
    </location>
</feature>
<evidence type="ECO:0000256" key="2">
    <source>
        <dbReference type="ARBA" id="ARBA00004651"/>
    </source>
</evidence>
<gene>
    <name evidence="11" type="primary">zraS_1</name>
    <name evidence="11" type="ORF">NCTC12112_00559</name>
</gene>
<feature type="transmembrane region" description="Helical" evidence="9">
    <location>
        <begin position="94"/>
        <end position="115"/>
    </location>
</feature>
<evidence type="ECO:0000256" key="8">
    <source>
        <dbReference type="ARBA" id="ARBA00022840"/>
    </source>
</evidence>
<keyword evidence="9" id="KW-1133">Transmembrane helix</keyword>
<feature type="transmembrane region" description="Helical" evidence="9">
    <location>
        <begin position="150"/>
        <end position="166"/>
    </location>
</feature>
<evidence type="ECO:0000256" key="6">
    <source>
        <dbReference type="ARBA" id="ARBA00022741"/>
    </source>
</evidence>
<name>A0AAX2JAT6_9FUSO</name>
<keyword evidence="9" id="KW-0472">Membrane</keyword>
<dbReference type="EMBL" id="LS483487">
    <property type="protein sequence ID" value="SQJ00205.1"/>
    <property type="molecule type" value="Genomic_DNA"/>
</dbReference>
<dbReference type="Pfam" id="PF00512">
    <property type="entry name" value="HisKA"/>
    <property type="match status" value="1"/>
</dbReference>
<evidence type="ECO:0000256" key="4">
    <source>
        <dbReference type="ARBA" id="ARBA00022475"/>
    </source>
</evidence>
<evidence type="ECO:0000256" key="9">
    <source>
        <dbReference type="SAM" id="Phobius"/>
    </source>
</evidence>
<feature type="transmembrane region" description="Helical" evidence="9">
    <location>
        <begin position="16"/>
        <end position="36"/>
    </location>
</feature>
<dbReference type="GO" id="GO:0005524">
    <property type="term" value="F:ATP binding"/>
    <property type="evidence" value="ECO:0007669"/>
    <property type="project" value="UniProtKB-KW"/>
</dbReference>
<dbReference type="RefSeq" id="WP_005978205.1">
    <property type="nucleotide sequence ID" value="NZ_BAABXY010000001.1"/>
</dbReference>
<dbReference type="SMART" id="SM00388">
    <property type="entry name" value="HisKA"/>
    <property type="match status" value="1"/>
</dbReference>
<dbReference type="InterPro" id="IPR003594">
    <property type="entry name" value="HATPase_dom"/>
</dbReference>
<dbReference type="GO" id="GO:0000155">
    <property type="term" value="F:phosphorelay sensor kinase activity"/>
    <property type="evidence" value="ECO:0007669"/>
    <property type="project" value="InterPro"/>
</dbReference>
<dbReference type="AlphaFoldDB" id="A0AAX2JAT6"/>
<dbReference type="InterPro" id="IPR050980">
    <property type="entry name" value="2C_sensor_his_kinase"/>
</dbReference>
<dbReference type="InterPro" id="IPR036097">
    <property type="entry name" value="HisK_dim/P_sf"/>
</dbReference>
<dbReference type="GO" id="GO:0005886">
    <property type="term" value="C:plasma membrane"/>
    <property type="evidence" value="ECO:0007669"/>
    <property type="project" value="UniProtKB-SubCell"/>
</dbReference>
<keyword evidence="8" id="KW-0067">ATP-binding</keyword>
<dbReference type="SUPFAM" id="SSF47384">
    <property type="entry name" value="Homodimeric domain of signal transducing histidine kinase"/>
    <property type="match status" value="1"/>
</dbReference>
<dbReference type="InterPro" id="IPR003661">
    <property type="entry name" value="HisK_dim/P_dom"/>
</dbReference>
<dbReference type="Gene3D" id="3.30.565.10">
    <property type="entry name" value="Histidine kinase-like ATPase, C-terminal domain"/>
    <property type="match status" value="1"/>
</dbReference>
<dbReference type="InterPro" id="IPR036890">
    <property type="entry name" value="HATPase_C_sf"/>
</dbReference>
<dbReference type="SMART" id="SM00387">
    <property type="entry name" value="HATPase_c"/>
    <property type="match status" value="1"/>
</dbReference>
<feature type="transmembrane region" description="Helical" evidence="9">
    <location>
        <begin position="121"/>
        <end position="138"/>
    </location>
</feature>
<protein>
    <recommendedName>
        <fullName evidence="3">histidine kinase</fullName>
        <ecNumber evidence="3">2.7.13.3</ecNumber>
    </recommendedName>
</protein>
<keyword evidence="7" id="KW-0418">Kinase</keyword>
<accession>A0AAX2JAT6</accession>
<dbReference type="EC" id="2.7.13.3" evidence="3"/>
<evidence type="ECO:0000256" key="3">
    <source>
        <dbReference type="ARBA" id="ARBA00012438"/>
    </source>
</evidence>
<dbReference type="KEGG" id="ful:C4N20_10030"/>
<evidence type="ECO:0000256" key="7">
    <source>
        <dbReference type="ARBA" id="ARBA00022777"/>
    </source>
</evidence>
<dbReference type="InterPro" id="IPR005467">
    <property type="entry name" value="His_kinase_dom"/>
</dbReference>
<reference evidence="11 12" key="1">
    <citation type="submission" date="2018-06" db="EMBL/GenBank/DDBJ databases">
        <authorList>
            <consortium name="Pathogen Informatics"/>
            <person name="Doyle S."/>
        </authorList>
    </citation>
    <scope>NUCLEOTIDE SEQUENCE [LARGE SCALE GENOMIC DNA]</scope>
    <source>
        <strain evidence="11 12">NCTC12112</strain>
    </source>
</reference>
<dbReference type="PANTHER" id="PTHR44936:SF10">
    <property type="entry name" value="SENSOR PROTEIN RSTB"/>
    <property type="match status" value="1"/>
</dbReference>
<comment type="catalytic activity">
    <reaction evidence="1">
        <text>ATP + protein L-histidine = ADP + protein N-phospho-L-histidine.</text>
        <dbReference type="EC" id="2.7.13.3"/>
    </reaction>
</comment>
<comment type="subcellular location">
    <subcellularLocation>
        <location evidence="2">Cell membrane</location>
        <topology evidence="2">Multi-pass membrane protein</topology>
    </subcellularLocation>
</comment>
<dbReference type="GeneID" id="78455150"/>
<keyword evidence="5 11" id="KW-0808">Transferase</keyword>